<keyword evidence="3" id="KW-1185">Reference proteome</keyword>
<feature type="signal peptide" evidence="1">
    <location>
        <begin position="1"/>
        <end position="17"/>
    </location>
</feature>
<dbReference type="OrthoDB" id="8143241at2759"/>
<accession>A0A9P0KWC1</accession>
<keyword evidence="1" id="KW-0732">Signal</keyword>
<evidence type="ECO:0000313" key="3">
    <source>
        <dbReference type="Proteomes" id="UP001152888"/>
    </source>
</evidence>
<proteinExistence type="predicted"/>
<sequence length="81" mass="9060">MILLSGLIFQSSVMTFGKQVVVYQSAVTVICSLRRIVAIRPAFDTNVATIFFETLRERMTFVGFSSPWNTQTADCRLFSGS</sequence>
<organism evidence="2 3">
    <name type="scientific">Acanthoscelides obtectus</name>
    <name type="common">Bean weevil</name>
    <name type="synonym">Bruchus obtectus</name>
    <dbReference type="NCBI Taxonomy" id="200917"/>
    <lineage>
        <taxon>Eukaryota</taxon>
        <taxon>Metazoa</taxon>
        <taxon>Ecdysozoa</taxon>
        <taxon>Arthropoda</taxon>
        <taxon>Hexapoda</taxon>
        <taxon>Insecta</taxon>
        <taxon>Pterygota</taxon>
        <taxon>Neoptera</taxon>
        <taxon>Endopterygota</taxon>
        <taxon>Coleoptera</taxon>
        <taxon>Polyphaga</taxon>
        <taxon>Cucujiformia</taxon>
        <taxon>Chrysomeloidea</taxon>
        <taxon>Chrysomelidae</taxon>
        <taxon>Bruchinae</taxon>
        <taxon>Bruchini</taxon>
        <taxon>Acanthoscelides</taxon>
    </lineage>
</organism>
<evidence type="ECO:0008006" key="4">
    <source>
        <dbReference type="Google" id="ProtNLM"/>
    </source>
</evidence>
<evidence type="ECO:0000313" key="2">
    <source>
        <dbReference type="EMBL" id="CAH1981729.1"/>
    </source>
</evidence>
<evidence type="ECO:0000256" key="1">
    <source>
        <dbReference type="SAM" id="SignalP"/>
    </source>
</evidence>
<name>A0A9P0KWC1_ACAOB</name>
<dbReference type="EMBL" id="CAKOFQ010006912">
    <property type="protein sequence ID" value="CAH1981729.1"/>
    <property type="molecule type" value="Genomic_DNA"/>
</dbReference>
<dbReference type="Proteomes" id="UP001152888">
    <property type="component" value="Unassembled WGS sequence"/>
</dbReference>
<dbReference type="AlphaFoldDB" id="A0A9P0KWC1"/>
<comment type="caution">
    <text evidence="2">The sequence shown here is derived from an EMBL/GenBank/DDBJ whole genome shotgun (WGS) entry which is preliminary data.</text>
</comment>
<protein>
    <recommendedName>
        <fullName evidence="4">Secreted protein</fullName>
    </recommendedName>
</protein>
<reference evidence="2" key="1">
    <citation type="submission" date="2022-03" db="EMBL/GenBank/DDBJ databases">
        <authorList>
            <person name="Sayadi A."/>
        </authorList>
    </citation>
    <scope>NUCLEOTIDE SEQUENCE</scope>
</reference>
<feature type="chain" id="PRO_5040430321" description="Secreted protein" evidence="1">
    <location>
        <begin position="18"/>
        <end position="81"/>
    </location>
</feature>
<gene>
    <name evidence="2" type="ORF">ACAOBT_LOCUS14647</name>
</gene>